<protein>
    <submittedName>
        <fullName evidence="2">Uncharacterized protein</fullName>
    </submittedName>
</protein>
<keyword evidence="3" id="KW-1185">Reference proteome</keyword>
<dbReference type="EMBL" id="SRQM01000341">
    <property type="protein sequence ID" value="KAG6112234.1"/>
    <property type="molecule type" value="Genomic_DNA"/>
</dbReference>
<keyword evidence="1" id="KW-0472">Membrane</keyword>
<keyword evidence="1" id="KW-1133">Transmembrane helix</keyword>
<organism evidence="2 3">
    <name type="scientific">Claviceps humidiphila</name>
    <dbReference type="NCBI Taxonomy" id="1294629"/>
    <lineage>
        <taxon>Eukaryota</taxon>
        <taxon>Fungi</taxon>
        <taxon>Dikarya</taxon>
        <taxon>Ascomycota</taxon>
        <taxon>Pezizomycotina</taxon>
        <taxon>Sordariomycetes</taxon>
        <taxon>Hypocreomycetidae</taxon>
        <taxon>Hypocreales</taxon>
        <taxon>Clavicipitaceae</taxon>
        <taxon>Claviceps</taxon>
    </lineage>
</organism>
<evidence type="ECO:0000313" key="2">
    <source>
        <dbReference type="EMBL" id="KAG6112234.1"/>
    </source>
</evidence>
<proteinExistence type="predicted"/>
<reference evidence="2 3" key="1">
    <citation type="journal article" date="2020" name="bioRxiv">
        <title>Whole genome comparisons of ergot fungi reveals the divergence and evolution of species within the genus Claviceps are the result of varying mechanisms driving genome evolution and host range expansion.</title>
        <authorList>
            <person name="Wyka S.A."/>
            <person name="Mondo S.J."/>
            <person name="Liu M."/>
            <person name="Dettman J."/>
            <person name="Nalam V."/>
            <person name="Broders K.D."/>
        </authorList>
    </citation>
    <scope>NUCLEOTIDE SEQUENCE [LARGE SCALE GENOMIC DNA]</scope>
    <source>
        <strain evidence="2 3">LM576</strain>
    </source>
</reference>
<sequence length="67" mass="7733">MSTQPVNVRFLFWRDGPKLSEAKKLRHMWLAYTAATQNGVVPVIIFIRGLLHCAQHNTIWRRTQAGT</sequence>
<accession>A0A9P7TTD1</accession>
<feature type="transmembrane region" description="Helical" evidence="1">
    <location>
        <begin position="29"/>
        <end position="51"/>
    </location>
</feature>
<gene>
    <name evidence="2" type="ORF">E4U13_004367</name>
</gene>
<evidence type="ECO:0000313" key="3">
    <source>
        <dbReference type="Proteomes" id="UP000732380"/>
    </source>
</evidence>
<keyword evidence="1" id="KW-0812">Transmembrane</keyword>
<evidence type="ECO:0000256" key="1">
    <source>
        <dbReference type="SAM" id="Phobius"/>
    </source>
</evidence>
<comment type="caution">
    <text evidence="2">The sequence shown here is derived from an EMBL/GenBank/DDBJ whole genome shotgun (WGS) entry which is preliminary data.</text>
</comment>
<dbReference type="AlphaFoldDB" id="A0A9P7TTD1"/>
<dbReference type="Proteomes" id="UP000732380">
    <property type="component" value="Unassembled WGS sequence"/>
</dbReference>
<name>A0A9P7TTD1_9HYPO</name>